<dbReference type="InParanoid" id="A0A2R5G3J3"/>
<keyword evidence="5" id="KW-0732">Signal</keyword>
<feature type="domain" description="Sulfatase N-terminal" evidence="6">
    <location>
        <begin position="29"/>
        <end position="415"/>
    </location>
</feature>
<dbReference type="PROSITE" id="PS00523">
    <property type="entry name" value="SULFATASE_1"/>
    <property type="match status" value="1"/>
</dbReference>
<keyword evidence="2" id="KW-0479">Metal-binding</keyword>
<dbReference type="AlphaFoldDB" id="A0A2R5G3J3"/>
<dbReference type="Gene3D" id="3.30.1120.10">
    <property type="match status" value="1"/>
</dbReference>
<name>A0A2R5G3J3_9STRA</name>
<keyword evidence="3" id="KW-0378">Hydrolase</keyword>
<dbReference type="InterPro" id="IPR050738">
    <property type="entry name" value="Sulfatase"/>
</dbReference>
<reference evidence="7 8" key="1">
    <citation type="submission" date="2017-12" db="EMBL/GenBank/DDBJ databases">
        <title>Sequencing, de novo assembly and annotation of complete genome of a new Thraustochytrid species, strain FCC1311.</title>
        <authorList>
            <person name="Sedici K."/>
            <person name="Godart F."/>
            <person name="Aiese Cigliano R."/>
            <person name="Sanseverino W."/>
            <person name="Barakat M."/>
            <person name="Ortet P."/>
            <person name="Marechal E."/>
            <person name="Cagnac O."/>
            <person name="Amato A."/>
        </authorList>
    </citation>
    <scope>NUCLEOTIDE SEQUENCE [LARGE SCALE GENOMIC DNA]</scope>
</reference>
<keyword evidence="8" id="KW-1185">Reference proteome</keyword>
<dbReference type="OrthoDB" id="103349at2759"/>
<dbReference type="PANTHER" id="PTHR42693:SF53">
    <property type="entry name" value="ENDO-4-O-SULFATASE"/>
    <property type="match status" value="1"/>
</dbReference>
<evidence type="ECO:0000256" key="2">
    <source>
        <dbReference type="ARBA" id="ARBA00022723"/>
    </source>
</evidence>
<keyword evidence="4" id="KW-0106">Calcium</keyword>
<comment type="caution">
    <text evidence="7">The sequence shown here is derived from an EMBL/GenBank/DDBJ whole genome shotgun (WGS) entry which is preliminary data.</text>
</comment>
<dbReference type="Pfam" id="PF00884">
    <property type="entry name" value="Sulfatase"/>
    <property type="match status" value="1"/>
</dbReference>
<evidence type="ECO:0000259" key="6">
    <source>
        <dbReference type="Pfam" id="PF00884"/>
    </source>
</evidence>
<dbReference type="Gene3D" id="3.40.720.10">
    <property type="entry name" value="Alkaline Phosphatase, subunit A"/>
    <property type="match status" value="1"/>
</dbReference>
<dbReference type="GO" id="GO:0004065">
    <property type="term" value="F:arylsulfatase activity"/>
    <property type="evidence" value="ECO:0007669"/>
    <property type="project" value="TreeGrafter"/>
</dbReference>
<dbReference type="InterPro" id="IPR000917">
    <property type="entry name" value="Sulfatase_N"/>
</dbReference>
<organism evidence="7 8">
    <name type="scientific">Hondaea fermentalgiana</name>
    <dbReference type="NCBI Taxonomy" id="2315210"/>
    <lineage>
        <taxon>Eukaryota</taxon>
        <taxon>Sar</taxon>
        <taxon>Stramenopiles</taxon>
        <taxon>Bigyra</taxon>
        <taxon>Labyrinthulomycetes</taxon>
        <taxon>Thraustochytrida</taxon>
        <taxon>Thraustochytriidae</taxon>
        <taxon>Hondaea</taxon>
    </lineage>
</organism>
<evidence type="ECO:0000256" key="3">
    <source>
        <dbReference type="ARBA" id="ARBA00022801"/>
    </source>
</evidence>
<dbReference type="EMBL" id="BEYU01000013">
    <property type="protein sequence ID" value="GBG25607.1"/>
    <property type="molecule type" value="Genomic_DNA"/>
</dbReference>
<accession>A0A2R5G3J3</accession>
<sequence>MRQNLAAALGCVLAVVASGPRGAEANKPKNVVFYLTDDLGVGMINQHAPDWTVFENTTSFENYAESRRIRTPTLEKLAREGKRMLHSYVSSSVCAPSRHSLITGVQTGVAEIRGNGFGPDGNTDADLDPNRTTIGEVLSAAGFRTGAVGKWGVATNETSSGSPCKRGFDSFYGKFTHKSMGAAFPTTMLSCSSDDPDNVTTHEFPENEDSSASLCVVDNETETPSSCSHFDVLTREAALSFVREYENDSTPFFLYWATYAGHSALYSSENKFENCEDKTYPVTSYGRFTKSAVAETGRATSTIRGLMATTEYLLDEDLRQLLATLEDVGADENTMIIFATDNGPGNGAFMDPDIDVNRDFNGAGGLVGIKRRMREGGIRSPTIVWYPNKVPAGTTSHYPIMHYDWALTIAGAVGIPSSSPTLDLLKSDGAGGVDLSDLLWASKDSNAVSKSTRSWAYSEICFMRSGTTKKNKVCPVFWVSDIGCAFAYFDLSQWPNKVYKLVQNEPLQDLELYDILDDPYETKDLASSKTNKVTTLLAERNSIRTPYCDVESDYDTDCYPDPCMINDKKKTCQQDANCTWSNKECLTANCTDLSRRHSDCKSRSDCYWQPWQRLNSDRCIEDQGSTEANYEYGCSDERASARACKRNKVCEYNSGSCSLKTCAELSYKKGICKGRADCSWNANAAQKSARCQDAS</sequence>
<dbReference type="InterPro" id="IPR024607">
    <property type="entry name" value="Sulfatase_CS"/>
</dbReference>
<evidence type="ECO:0000256" key="5">
    <source>
        <dbReference type="SAM" id="SignalP"/>
    </source>
</evidence>
<protein>
    <submittedName>
        <fullName evidence="7">Arylsulfatase</fullName>
    </submittedName>
</protein>
<dbReference type="InterPro" id="IPR017850">
    <property type="entry name" value="Alkaline_phosphatase_core_sf"/>
</dbReference>
<evidence type="ECO:0000256" key="1">
    <source>
        <dbReference type="ARBA" id="ARBA00008779"/>
    </source>
</evidence>
<dbReference type="GO" id="GO:0046872">
    <property type="term" value="F:metal ion binding"/>
    <property type="evidence" value="ECO:0007669"/>
    <property type="project" value="UniProtKB-KW"/>
</dbReference>
<feature type="signal peptide" evidence="5">
    <location>
        <begin position="1"/>
        <end position="25"/>
    </location>
</feature>
<proteinExistence type="inferred from homology"/>
<feature type="chain" id="PRO_5015343659" evidence="5">
    <location>
        <begin position="26"/>
        <end position="695"/>
    </location>
</feature>
<gene>
    <name evidence="7" type="ORF">FCC1311_018262</name>
</gene>
<evidence type="ECO:0000313" key="8">
    <source>
        <dbReference type="Proteomes" id="UP000241890"/>
    </source>
</evidence>
<evidence type="ECO:0000256" key="4">
    <source>
        <dbReference type="ARBA" id="ARBA00022837"/>
    </source>
</evidence>
<dbReference type="SUPFAM" id="SSF53649">
    <property type="entry name" value="Alkaline phosphatase-like"/>
    <property type="match status" value="1"/>
</dbReference>
<dbReference type="Proteomes" id="UP000241890">
    <property type="component" value="Unassembled WGS sequence"/>
</dbReference>
<evidence type="ECO:0000313" key="7">
    <source>
        <dbReference type="EMBL" id="GBG25607.1"/>
    </source>
</evidence>
<comment type="similarity">
    <text evidence="1">Belongs to the sulfatase family.</text>
</comment>
<dbReference type="PANTHER" id="PTHR42693">
    <property type="entry name" value="ARYLSULFATASE FAMILY MEMBER"/>
    <property type="match status" value="1"/>
</dbReference>